<dbReference type="RefSeq" id="WP_071924969.1">
    <property type="nucleotide sequence ID" value="NZ_CP017480.1"/>
</dbReference>
<evidence type="ECO:0000313" key="5">
    <source>
        <dbReference type="EMBL" id="APG04844.1"/>
    </source>
</evidence>
<dbReference type="NCBIfam" id="TIGR01901">
    <property type="entry name" value="adhes_NPXG"/>
    <property type="match status" value="1"/>
</dbReference>
<evidence type="ECO:0000313" key="6">
    <source>
        <dbReference type="Proteomes" id="UP000182987"/>
    </source>
</evidence>
<dbReference type="InterPro" id="IPR041248">
    <property type="entry name" value="YDG"/>
</dbReference>
<protein>
    <recommendedName>
        <fullName evidence="4">Filamentous haemagglutinin FhaB/tRNA nuclease CdiA-like TPS domain-containing protein</fullName>
    </recommendedName>
</protein>
<gene>
    <name evidence="5" type="ORF">BJI69_13710</name>
</gene>
<evidence type="ECO:0000256" key="2">
    <source>
        <dbReference type="ARBA" id="ARBA00022525"/>
    </source>
</evidence>
<proteinExistence type="predicted"/>
<dbReference type="InterPro" id="IPR024973">
    <property type="entry name" value="ESPR"/>
</dbReference>
<dbReference type="Gene3D" id="2.160.20.10">
    <property type="entry name" value="Single-stranded right-handed beta-helix, Pectin lyase-like"/>
    <property type="match status" value="1"/>
</dbReference>
<dbReference type="InterPro" id="IPR012334">
    <property type="entry name" value="Pectin_lyas_fold"/>
</dbReference>
<dbReference type="Pfam" id="PF05860">
    <property type="entry name" value="TPS"/>
    <property type="match status" value="1"/>
</dbReference>
<dbReference type="PANTHER" id="PTHR12338">
    <property type="entry name" value="AUTOTRANSPORTER"/>
    <property type="match status" value="1"/>
</dbReference>
<keyword evidence="3" id="KW-0732">Signal</keyword>
<dbReference type="InterPro" id="IPR050909">
    <property type="entry name" value="Bact_Autotransporter_VF"/>
</dbReference>
<dbReference type="EMBL" id="CP017480">
    <property type="protein sequence ID" value="APG04844.1"/>
    <property type="molecule type" value="Genomic_DNA"/>
</dbReference>
<name>A0A1L3EV00_9GAMM</name>
<dbReference type="PANTHER" id="PTHR12338:SF8">
    <property type="entry name" value="HEME_HEMOPEXIN-BINDING PROTEIN"/>
    <property type="match status" value="1"/>
</dbReference>
<dbReference type="GO" id="GO:0005576">
    <property type="term" value="C:extracellular region"/>
    <property type="evidence" value="ECO:0007669"/>
    <property type="project" value="UniProtKB-SubCell"/>
</dbReference>
<reference evidence="6" key="1">
    <citation type="submission" date="2016-09" db="EMBL/GenBank/DDBJ databases">
        <authorList>
            <person name="Lysoe E."/>
        </authorList>
    </citation>
    <scope>NUCLEOTIDE SEQUENCE [LARGE SCALE GENOMIC DNA]</scope>
    <source>
        <strain evidence="6">LJ96T</strain>
    </source>
</reference>
<evidence type="ECO:0000256" key="3">
    <source>
        <dbReference type="ARBA" id="ARBA00022729"/>
    </source>
</evidence>
<comment type="subcellular location">
    <subcellularLocation>
        <location evidence="1">Secreted</location>
    </subcellularLocation>
</comment>
<dbReference type="SMART" id="SM00912">
    <property type="entry name" value="Haemagg_act"/>
    <property type="match status" value="1"/>
</dbReference>
<dbReference type="InterPro" id="IPR008638">
    <property type="entry name" value="FhaB/CdiA-like_TPS"/>
</dbReference>
<dbReference type="KEGG" id="lrz:BJI69_13710"/>
<organism evidence="5 6">
    <name type="scientific">Luteibacter rhizovicinus DSM 16549</name>
    <dbReference type="NCBI Taxonomy" id="1440763"/>
    <lineage>
        <taxon>Bacteria</taxon>
        <taxon>Pseudomonadati</taxon>
        <taxon>Pseudomonadota</taxon>
        <taxon>Gammaproteobacteria</taxon>
        <taxon>Lysobacterales</taxon>
        <taxon>Rhodanobacteraceae</taxon>
        <taxon>Luteibacter</taxon>
    </lineage>
</organism>
<evidence type="ECO:0000259" key="4">
    <source>
        <dbReference type="SMART" id="SM00912"/>
    </source>
</evidence>
<evidence type="ECO:0000256" key="1">
    <source>
        <dbReference type="ARBA" id="ARBA00004613"/>
    </source>
</evidence>
<dbReference type="InterPro" id="IPR011050">
    <property type="entry name" value="Pectin_lyase_fold/virulence"/>
</dbReference>
<dbReference type="STRING" id="1440763.BJI69_13710"/>
<feature type="domain" description="Filamentous haemagglutinin FhaB/tRNA nuclease CdiA-like TPS" evidence="4">
    <location>
        <begin position="58"/>
        <end position="170"/>
    </location>
</feature>
<dbReference type="Pfam" id="PF18657">
    <property type="entry name" value="YDG"/>
    <property type="match status" value="24"/>
</dbReference>
<accession>A0A1L3EV00</accession>
<dbReference type="Pfam" id="PF13018">
    <property type="entry name" value="ESPR"/>
    <property type="match status" value="1"/>
</dbReference>
<keyword evidence="6" id="KW-1185">Reference proteome</keyword>
<keyword evidence="2" id="KW-0964">Secreted</keyword>
<dbReference type="Proteomes" id="UP000182987">
    <property type="component" value="Chromosome"/>
</dbReference>
<dbReference type="SUPFAM" id="SSF51126">
    <property type="entry name" value="Pectin lyase-like"/>
    <property type="match status" value="1"/>
</dbReference>
<sequence length="3004" mass="297754">MNRIYRLCWNAATSQWVAASELARSSRPAARVNASASTPRAASIALAVALALGSAGAARAGQAGGQVVSGSGVINQNGATTTINQASQHLSLNWQTFDIGANETVNFVQPGRDSIAVNRVLGNSASEIYGHLNANGQVWLINPNGVLFGEGSQVNVGGLVASTLDTTDSSLDATSRTFSGNGKGSIVNKGSIHAANGGYVALLGNTVSNQGTISAQLGTVALGGGSAVTLTFEGSQLLHLQVDRSTLDNLVENRQLVQADGGRVFMTAGAADSLLASTVNNTGVVRAQTVQNHNGEIVLLGGMTAGHVNVEGTLDASAPNGGNGGTIETSGAFAHIGSAAINASAPYGKAGTWLVDPYDLTIDATAANSISNSLNNGTNVTESTSAGSASGAGVQNPNGVGDINVNAAINWTNPNSTLTLTAYRAINVNAPISGAGRVVLTAQGATGSNGNITLAAGGTVAGGAGVTLTAANAFINNAGGSALSSASGKWLVYSASRAADVTGGLTPQFIQYNAAAGATPLGAGSGFLYAQTANAAISGLSGTVEKTYDGTATASLTGANFNATLANGDRIATATGTYGSKDAASGIQVTAAGNSAGYTFTDASGLVPVYGYTISGGGASANIGVIDPHQLGVTVINNPTKTYNGTTTATLTSANYLTSGLVAGESITFSQPNSVAYDSADAGVRTVNVGFLPSNFTAANGTRLSNYVLPTTATGTGTINKAKVQLSGLLGSDKVYDGTTTDGLDKSRVSIFGVIAGDAANATLDSTNGIGQFADANVGNGKSVSATGFQLVGSKAGNYDLVLQSDITGSITPKALTISGVSALSKVYDATRVASLAYTNLALNGLVNGADTANISLVTAGAVGTFGTKNVGNGIGVTASGFTLAGNGTGNYTLSQPTGLFANITPAPLSISITGNPTRTYNGTTTANIGAGDVTITGFQGGETGTVVQSAGATYASKDAGTRLVTALLEPSDFSLGNGAQLSNYTFPTSITGNGTIAQAILTWSLVGNPTKVYDGNTNAALTSDNYQISGFLSGEGATVTQAHGTYDTSDVGQRNVTANLSAADFNALNGTVLSNYVLPTVMTGFGTITPAPLAGYITAGINGPTRVYDGTTVATLTPANFILSGFAAGEGASVNQTVGIFASKNVGKQAVSASLTSANFDANAGTNLGNYTLPTVAYGTGEIQQALLTASIVGNPSKVYDGTRYVSLTPQNYALLGFVAGEGADIVPSSSISFDTKDVGSNKTITANMAVSSYLPNSQTLLSNYILPTVATGPGTITAAPLYIIGVSAQSRDYNATTLAALNSGGASLVGLVGADSNDAGKVALTVGTTGAFADANAGVGKAVTANGFSISGSEAGNYTLMPLTGLTATINPFTLSINGVSAIDKIYDGNTGIALNTGTASLGGIFSADNGSVTLNVSGASGSVRSANAANNLDVTTSGFGLAGIAAGNYRVDQVSGLTANISKRAVTASITGDPTKPYDGSDSVTLTAGDYTLSGFVSGQGASIPQSSTAKYNNVNAGSNRGLTSTLSVSDFVALSGTNLANYDLPVGATGALGTITPFIINLMGQRVYDATTNADAGLFTSGGTIAGVNGERLTLAGSGVLSTKNVGNQRSFANFGTLALGDNTGTAANYTLAGGIDWVTITPATLTVAGTVAADKPYDRSTTAQLSGSTLVGRLGSDDVTLANFATGTFVNKNAGVNKAVSTSMTVSGGDSSNYILVQPTGLTATITPLTITPSATADSRQYDGTTNATATVSSTGVLAGDTVNFGESTTPQFDGKDVANGRTVTVSNITKGGADAGNYVLSATTATALANITPRILNLSGTRVYDTSTSIYSPGLTLGNLVSGESLGLSGTGNTSSKNVGSYTGGNFTLGSLTLANGAGGLASNYTLTGGTDTYTITPATLNVINTTADSKVYDANTVAALHNATLTGVLGSDTVDLTNADVGAFSDKNVGTNKSVSTAMGIAGTDAGNYTLVQPTNVVADITAKLIHVDANGVSKVYDGTNASGATLSSQDLAGSDQVTFNDTSNLFDTKDVGTGIVVRVGGITASGSDAGNYTLANTDATTTANITPFIINLSGTRVYDGTVTASAGLFGANGVVTGVNGETLVLSGAGKSASKNVATYHRASDGTGDFDLDTLALNGTGGSSAGNYALQGGTDSFTITPLAVTVNATGGNKVYDATTAATATLAASGLISGDSVNFALGGAIFGDKNVANGKAISVTGITASGADASNYTFNTSAQTTGNITPLAISGSIVADDRVYDRTTGAATHGSLSGVLDGDVVDYTSTTGSFQDKNVGNGKTVDVSGVVGGADAGNYVVTSNTTTTANITPATIVVGATASDKMYDGNATAATVLSQTGLIGGDDVSFSGASSQFSDANAANGKTVTVNGITAAGTDAGNYVYNTVATTLANITPYIINLHGQREYDGSTAASAGDFGNHGVVAGINGDTLDLNGQGSVGDKNAGANKALTSTGTLGLTGNGAALSSNYTLVGGMHDLTITPKQIVVDATGSNKVYDGTALAAAGLGSTGVVGNDQIVFSSSAANYSDKNVANGKTITVNGITASGADAGNYAFNQTALTTGNITPLGIAGNIIASSKTYDGTTAAQTSGTLTGVLAGDNLGIETSGSFVDKNAGNGKTVGVAGLLTGTDAGNYMLTTNAAAVADVYKVVLNLDGTRVYDGSTVGSAGMFGSAGIIAGVAGESLILSGQGVLGSKNVATDRPLAGLGSLALNDNGAGLASNYTLVGGNHIATVTPLGINAGISADDKVYDGNTGAATHGVLSGVLGGDQVNLATNGSFTDKNAANGKTVNVGGTLSGEDATNYTLTYNPTTTASITKRPVVVDAQGTDKFFDGNTVDKVTLSSSGILSGDVVIFGATSALFADPSAGRGKPVSVGGIYATGADAGNYAFNTTAETSASINQNASQGASASALTQIDAVLRPESLATPYGVASNITVGDYTGNHKKTRQPVEKNVQRGDFVSGLSLQVVDGGVRLPADAMQ</sequence>